<dbReference type="Proteomes" id="UP000887572">
    <property type="component" value="Unplaced"/>
</dbReference>
<organism evidence="1 2">
    <name type="scientific">Globodera rostochiensis</name>
    <name type="common">Golden nematode worm</name>
    <name type="synonym">Heterodera rostochiensis</name>
    <dbReference type="NCBI Taxonomy" id="31243"/>
    <lineage>
        <taxon>Eukaryota</taxon>
        <taxon>Metazoa</taxon>
        <taxon>Ecdysozoa</taxon>
        <taxon>Nematoda</taxon>
        <taxon>Chromadorea</taxon>
        <taxon>Rhabditida</taxon>
        <taxon>Tylenchina</taxon>
        <taxon>Tylenchomorpha</taxon>
        <taxon>Tylenchoidea</taxon>
        <taxon>Heteroderidae</taxon>
        <taxon>Heteroderinae</taxon>
        <taxon>Globodera</taxon>
    </lineage>
</organism>
<reference evidence="2" key="1">
    <citation type="submission" date="2022-11" db="UniProtKB">
        <authorList>
            <consortium name="WormBaseParasite"/>
        </authorList>
    </citation>
    <scope>IDENTIFICATION</scope>
</reference>
<protein>
    <submittedName>
        <fullName evidence="2">Uncharacterized protein</fullName>
    </submittedName>
</protein>
<keyword evidence="1" id="KW-1185">Reference proteome</keyword>
<evidence type="ECO:0000313" key="2">
    <source>
        <dbReference type="WBParaSite" id="Gr19_v10_g2588.t1"/>
    </source>
</evidence>
<sequence>MESDIRAECKRRGNGKNLKKKCPRTFVNNGIAVSQHCSSCLQKKEDSLTDQPAEKMAKLVIDPNSKDPLV</sequence>
<evidence type="ECO:0000313" key="1">
    <source>
        <dbReference type="Proteomes" id="UP000887572"/>
    </source>
</evidence>
<proteinExistence type="predicted"/>
<dbReference type="AlphaFoldDB" id="A0A914HM07"/>
<dbReference type="WBParaSite" id="Gr19_v10_g2588.t1">
    <property type="protein sequence ID" value="Gr19_v10_g2588.t1"/>
    <property type="gene ID" value="Gr19_v10_g2588"/>
</dbReference>
<name>A0A914HM07_GLORO</name>
<accession>A0A914HM07</accession>